<dbReference type="PANTHER" id="PTHR33678">
    <property type="entry name" value="BLL1576 PROTEIN"/>
    <property type="match status" value="1"/>
</dbReference>
<gene>
    <name evidence="2" type="ORF">SAMN06296036_1623</name>
</gene>
<sequence>SKRMTKSGLYKTSEKLEVIPKQYYIVRHKRVIYNCNSCHGSMYNAPMLPSIIPSSNYGDSVIIDIALSKYCDLIPIERYSSIAARSGIEGLPPNSLIGLTHSLAQFLQPVYEQIKEEVLSSELVMMDETPHKMLEGDITANWYLWGFATQTACVFEAHGTRSGDIPLSFLLESRTRYLLTDGYSGYKKAIGQLAKQDKEVEEIYCNAHAYRYFKDAAKTWEEETEVFRKLYGEIYELERNAETEEQKIDARSQMEPLFIDLKNRCELAKEATMPGSAHEKAVNYFLNHFDGLSKCVGNIKLPLDNNFSERLLRSPVIGRKTWYGTHSKRGARTSSVLFSIVESCKINSINPRNYFSWVVERSHKNQDLVTPFQYASLIDSG</sequence>
<evidence type="ECO:0000313" key="3">
    <source>
        <dbReference type="Proteomes" id="UP000192907"/>
    </source>
</evidence>
<feature type="non-terminal residue" evidence="2">
    <location>
        <position position="1"/>
    </location>
</feature>
<name>A0A1Y6CS67_9BACT</name>
<dbReference type="AlphaFoldDB" id="A0A1Y6CS67"/>
<keyword evidence="3" id="KW-1185">Reference proteome</keyword>
<dbReference type="Proteomes" id="UP000192907">
    <property type="component" value="Unassembled WGS sequence"/>
</dbReference>
<evidence type="ECO:0000259" key="1">
    <source>
        <dbReference type="Pfam" id="PF03050"/>
    </source>
</evidence>
<accession>A0A1Y6CS67</accession>
<dbReference type="EMBL" id="FWZT01000062">
    <property type="protein sequence ID" value="SMF84814.1"/>
    <property type="molecule type" value="Genomic_DNA"/>
</dbReference>
<evidence type="ECO:0000313" key="2">
    <source>
        <dbReference type="EMBL" id="SMF84814.1"/>
    </source>
</evidence>
<protein>
    <submittedName>
        <fullName evidence="2">Transposase</fullName>
    </submittedName>
</protein>
<dbReference type="NCBIfam" id="NF033517">
    <property type="entry name" value="transpos_IS66"/>
    <property type="match status" value="1"/>
</dbReference>
<dbReference type="RefSeq" id="WP_132326494.1">
    <property type="nucleotide sequence ID" value="NZ_FWZT01000062.1"/>
</dbReference>
<dbReference type="InterPro" id="IPR052344">
    <property type="entry name" value="Transposase-related"/>
</dbReference>
<proteinExistence type="predicted"/>
<feature type="domain" description="Transposase IS66 central" evidence="1">
    <location>
        <begin position="56"/>
        <end position="332"/>
    </location>
</feature>
<dbReference type="PANTHER" id="PTHR33678:SF2">
    <property type="match status" value="1"/>
</dbReference>
<dbReference type="STRING" id="1513793.SAMN06296036_1623"/>
<dbReference type="Pfam" id="PF03050">
    <property type="entry name" value="DDE_Tnp_IS66"/>
    <property type="match status" value="1"/>
</dbReference>
<dbReference type="InterPro" id="IPR004291">
    <property type="entry name" value="Transposase_IS66_central"/>
</dbReference>
<dbReference type="OrthoDB" id="9800877at2"/>
<organism evidence="2 3">
    <name type="scientific">Pseudobacteriovorax antillogorgiicola</name>
    <dbReference type="NCBI Taxonomy" id="1513793"/>
    <lineage>
        <taxon>Bacteria</taxon>
        <taxon>Pseudomonadati</taxon>
        <taxon>Bdellovibrionota</taxon>
        <taxon>Oligoflexia</taxon>
        <taxon>Oligoflexales</taxon>
        <taxon>Pseudobacteriovoracaceae</taxon>
        <taxon>Pseudobacteriovorax</taxon>
    </lineage>
</organism>
<reference evidence="3" key="1">
    <citation type="submission" date="2017-04" db="EMBL/GenBank/DDBJ databases">
        <authorList>
            <person name="Varghese N."/>
            <person name="Submissions S."/>
        </authorList>
    </citation>
    <scope>NUCLEOTIDE SEQUENCE [LARGE SCALE GENOMIC DNA]</scope>
    <source>
        <strain evidence="3">RKEM611</strain>
    </source>
</reference>